<keyword evidence="2" id="KW-1185">Reference proteome</keyword>
<gene>
    <name evidence="1" type="ORF">EVAR_36970_1</name>
</gene>
<dbReference type="Proteomes" id="UP000299102">
    <property type="component" value="Unassembled WGS sequence"/>
</dbReference>
<comment type="caution">
    <text evidence="1">The sequence shown here is derived from an EMBL/GenBank/DDBJ whole genome shotgun (WGS) entry which is preliminary data.</text>
</comment>
<proteinExistence type="predicted"/>
<protein>
    <recommendedName>
        <fullName evidence="3">Reverse transcriptase domain-containing protein</fullName>
    </recommendedName>
</protein>
<sequence>MGTQKVRGKMRKSGCSELEKYRARVLFKNNDECQKGIALPWLFYIFIESLHNLKQYEYGQRTDELSVKCLLYADAQVILLPLACELQKMVNKMDDSVKIKGRRLLVPNTAWPASSGRIGACASGHDITPALGRECPLYK</sequence>
<evidence type="ECO:0008006" key="3">
    <source>
        <dbReference type="Google" id="ProtNLM"/>
    </source>
</evidence>
<name>A0A4C1WAH7_EUMVA</name>
<dbReference type="AlphaFoldDB" id="A0A4C1WAH7"/>
<reference evidence="1 2" key="1">
    <citation type="journal article" date="2019" name="Commun. Biol.">
        <title>The bagworm genome reveals a unique fibroin gene that provides high tensile strength.</title>
        <authorList>
            <person name="Kono N."/>
            <person name="Nakamura H."/>
            <person name="Ohtoshi R."/>
            <person name="Tomita M."/>
            <person name="Numata K."/>
            <person name="Arakawa K."/>
        </authorList>
    </citation>
    <scope>NUCLEOTIDE SEQUENCE [LARGE SCALE GENOMIC DNA]</scope>
</reference>
<organism evidence="1 2">
    <name type="scientific">Eumeta variegata</name>
    <name type="common">Bagworm moth</name>
    <name type="synonym">Eumeta japonica</name>
    <dbReference type="NCBI Taxonomy" id="151549"/>
    <lineage>
        <taxon>Eukaryota</taxon>
        <taxon>Metazoa</taxon>
        <taxon>Ecdysozoa</taxon>
        <taxon>Arthropoda</taxon>
        <taxon>Hexapoda</taxon>
        <taxon>Insecta</taxon>
        <taxon>Pterygota</taxon>
        <taxon>Neoptera</taxon>
        <taxon>Endopterygota</taxon>
        <taxon>Lepidoptera</taxon>
        <taxon>Glossata</taxon>
        <taxon>Ditrysia</taxon>
        <taxon>Tineoidea</taxon>
        <taxon>Psychidae</taxon>
        <taxon>Oiketicinae</taxon>
        <taxon>Eumeta</taxon>
    </lineage>
</organism>
<dbReference type="EMBL" id="BGZK01000496">
    <property type="protein sequence ID" value="GBP47145.1"/>
    <property type="molecule type" value="Genomic_DNA"/>
</dbReference>
<accession>A0A4C1WAH7</accession>
<dbReference type="OrthoDB" id="8775810at2759"/>
<evidence type="ECO:0000313" key="1">
    <source>
        <dbReference type="EMBL" id="GBP47145.1"/>
    </source>
</evidence>
<evidence type="ECO:0000313" key="2">
    <source>
        <dbReference type="Proteomes" id="UP000299102"/>
    </source>
</evidence>